<organism evidence="1 2">
    <name type="scientific">Eumeta variegata</name>
    <name type="common">Bagworm moth</name>
    <name type="synonym">Eumeta japonica</name>
    <dbReference type="NCBI Taxonomy" id="151549"/>
    <lineage>
        <taxon>Eukaryota</taxon>
        <taxon>Metazoa</taxon>
        <taxon>Ecdysozoa</taxon>
        <taxon>Arthropoda</taxon>
        <taxon>Hexapoda</taxon>
        <taxon>Insecta</taxon>
        <taxon>Pterygota</taxon>
        <taxon>Neoptera</taxon>
        <taxon>Endopterygota</taxon>
        <taxon>Lepidoptera</taxon>
        <taxon>Glossata</taxon>
        <taxon>Ditrysia</taxon>
        <taxon>Tineoidea</taxon>
        <taxon>Psychidae</taxon>
        <taxon>Oiketicinae</taxon>
        <taxon>Eumeta</taxon>
    </lineage>
</organism>
<accession>A0A4C1SAX5</accession>
<name>A0A4C1SAX5_EUMVA</name>
<gene>
    <name evidence="1" type="ORF">EVAR_100891_1</name>
</gene>
<protein>
    <submittedName>
        <fullName evidence="1">Uncharacterized protein</fullName>
    </submittedName>
</protein>
<keyword evidence="2" id="KW-1185">Reference proteome</keyword>
<reference evidence="1 2" key="1">
    <citation type="journal article" date="2019" name="Commun. Biol.">
        <title>The bagworm genome reveals a unique fibroin gene that provides high tensile strength.</title>
        <authorList>
            <person name="Kono N."/>
            <person name="Nakamura H."/>
            <person name="Ohtoshi R."/>
            <person name="Tomita M."/>
            <person name="Numata K."/>
            <person name="Arakawa K."/>
        </authorList>
    </citation>
    <scope>NUCLEOTIDE SEQUENCE [LARGE SCALE GENOMIC DNA]</scope>
</reference>
<dbReference type="Proteomes" id="UP000299102">
    <property type="component" value="Unassembled WGS sequence"/>
</dbReference>
<evidence type="ECO:0000313" key="2">
    <source>
        <dbReference type="Proteomes" id="UP000299102"/>
    </source>
</evidence>
<dbReference type="EMBL" id="BGZK01003255">
    <property type="protein sequence ID" value="GBO99254.1"/>
    <property type="molecule type" value="Genomic_DNA"/>
</dbReference>
<sequence length="119" mass="13332">MNSCCDAYISCVTIAPDRHFEARDAINKSKIEMLSMVLPTHRKNSYSEIEVLPVISQNRLLLGKKGYRAATLNSTTRRGAASRWVERRLGKGWLQASQATAAVGYRPGSHSRAMWKLSH</sequence>
<dbReference type="AlphaFoldDB" id="A0A4C1SAX5"/>
<comment type="caution">
    <text evidence="1">The sequence shown here is derived from an EMBL/GenBank/DDBJ whole genome shotgun (WGS) entry which is preliminary data.</text>
</comment>
<evidence type="ECO:0000313" key="1">
    <source>
        <dbReference type="EMBL" id="GBO99254.1"/>
    </source>
</evidence>
<proteinExistence type="predicted"/>